<comment type="caution">
    <text evidence="4">The sequence shown here is derived from an EMBL/GenBank/DDBJ whole genome shotgun (WGS) entry which is preliminary data.</text>
</comment>
<dbReference type="OrthoDB" id="9812571at2"/>
<dbReference type="InterPro" id="IPR051159">
    <property type="entry name" value="Hexapeptide_acetyltransf"/>
</dbReference>
<dbReference type="Pfam" id="PF00132">
    <property type="entry name" value="Hexapep"/>
    <property type="match status" value="1"/>
</dbReference>
<name>U6REP4_9BACT</name>
<dbReference type="EMBL" id="AQHY01000022">
    <property type="protein sequence ID" value="EOA54950.1"/>
    <property type="molecule type" value="Genomic_DNA"/>
</dbReference>
<organism evidence="4 5">
    <name type="scientific">Phocaeicola massiliensis B84634 = Timone 84634 = DSM 17679 = JCM 13223</name>
    <dbReference type="NCBI Taxonomy" id="1121098"/>
    <lineage>
        <taxon>Bacteria</taxon>
        <taxon>Pseudomonadati</taxon>
        <taxon>Bacteroidota</taxon>
        <taxon>Bacteroidia</taxon>
        <taxon>Bacteroidales</taxon>
        <taxon>Bacteroidaceae</taxon>
        <taxon>Phocaeicola</taxon>
    </lineage>
</organism>
<dbReference type="STRING" id="1121098.HMPREF1534_01763"/>
<dbReference type="GeneID" id="60062267"/>
<dbReference type="HOGENOM" id="CLU_051638_7_3_10"/>
<dbReference type="AlphaFoldDB" id="U6REP4"/>
<reference evidence="4 5" key="1">
    <citation type="submission" date="2013-04" db="EMBL/GenBank/DDBJ databases">
        <title>The Genome Sequence of Bacteroides massiliensis DSM 17679.</title>
        <authorList>
            <consortium name="The Broad Institute Genomics Platform"/>
            <person name="Earl A."/>
            <person name="Ward D."/>
            <person name="Feldgarden M."/>
            <person name="Gevers D."/>
            <person name="Martens E."/>
            <person name="Fenner L."/>
            <person name="Roux V."/>
            <person name="Mallet M.N."/>
            <person name="Raoult D."/>
            <person name="Walker B."/>
            <person name="Young S."/>
            <person name="Zeng Q."/>
            <person name="Gargeya S."/>
            <person name="Fitzgerald M."/>
            <person name="Haas B."/>
            <person name="Abouelleil A."/>
            <person name="Allen A.W."/>
            <person name="Alvarado L."/>
            <person name="Arachchi H.M."/>
            <person name="Berlin A.M."/>
            <person name="Chapman S.B."/>
            <person name="Gainer-Dewar J."/>
            <person name="Goldberg J."/>
            <person name="Griggs A."/>
            <person name="Gujja S."/>
            <person name="Hansen M."/>
            <person name="Howarth C."/>
            <person name="Imamovic A."/>
            <person name="Ireland A."/>
            <person name="Larimer J."/>
            <person name="McCowan C."/>
            <person name="Murphy C."/>
            <person name="Pearson M."/>
            <person name="Poon T.W."/>
            <person name="Priest M."/>
            <person name="Roberts A."/>
            <person name="Saif S."/>
            <person name="Shea T."/>
            <person name="Sisk P."/>
            <person name="Sykes S."/>
            <person name="Wortman J."/>
            <person name="Nusbaum C."/>
            <person name="Birren B."/>
        </authorList>
    </citation>
    <scope>NUCLEOTIDE SEQUENCE [LARGE SCALE GENOMIC DNA]</scope>
    <source>
        <strain evidence="5">B84634 / Timone 84634 / DSM 17679 / JCM 13223</strain>
    </source>
</reference>
<evidence type="ECO:0000256" key="1">
    <source>
        <dbReference type="ARBA" id="ARBA00022679"/>
    </source>
</evidence>
<keyword evidence="2" id="KW-0677">Repeat</keyword>
<dbReference type="InterPro" id="IPR018357">
    <property type="entry name" value="Hexapep_transf_CS"/>
</dbReference>
<dbReference type="SUPFAM" id="SSF51161">
    <property type="entry name" value="Trimeric LpxA-like enzymes"/>
    <property type="match status" value="1"/>
</dbReference>
<gene>
    <name evidence="4" type="ORF">HMPREF1534_01763</name>
</gene>
<keyword evidence="3" id="KW-0012">Acyltransferase</keyword>
<dbReference type="GO" id="GO:0016746">
    <property type="term" value="F:acyltransferase activity"/>
    <property type="evidence" value="ECO:0007669"/>
    <property type="project" value="UniProtKB-KW"/>
</dbReference>
<keyword evidence="1" id="KW-0808">Transferase</keyword>
<dbReference type="PANTHER" id="PTHR23416">
    <property type="entry name" value="SIALIC ACID SYNTHASE-RELATED"/>
    <property type="match status" value="1"/>
</dbReference>
<dbReference type="Gene3D" id="2.160.10.10">
    <property type="entry name" value="Hexapeptide repeat proteins"/>
    <property type="match status" value="1"/>
</dbReference>
<proteinExistence type="predicted"/>
<evidence type="ECO:0000313" key="4">
    <source>
        <dbReference type="EMBL" id="EOA54950.1"/>
    </source>
</evidence>
<dbReference type="PATRIC" id="fig|1121098.3.peg.1791"/>
<dbReference type="Proteomes" id="UP000017831">
    <property type="component" value="Unassembled WGS sequence"/>
</dbReference>
<dbReference type="InterPro" id="IPR011004">
    <property type="entry name" value="Trimer_LpxA-like_sf"/>
</dbReference>
<keyword evidence="5" id="KW-1185">Reference proteome</keyword>
<sequence>MKKNKITWLKKCKKALVWIWNSFPLPQELGYCGKNTILLYPLRIYSPASVYIEENVKITHGLTIINSPTEKVVIKKYAVLAANCTIITNNHRKTVSIPQFLLGASHINDKSADVIIEEDAWIAAGVTIMAGVHIGRGSIIGTNSLVTKDVPPYAVVSGSPASIKKRVFSTAQIIEHEKHLYKKEERMSIKQLEELEQKYFQNISVYGTSNGVDENIEKLQQMKSALHYIEPELNN</sequence>
<accession>U6REP4</accession>
<dbReference type="InterPro" id="IPR001451">
    <property type="entry name" value="Hexapep"/>
</dbReference>
<evidence type="ECO:0000313" key="5">
    <source>
        <dbReference type="Proteomes" id="UP000017831"/>
    </source>
</evidence>
<dbReference type="PROSITE" id="PS00101">
    <property type="entry name" value="HEXAPEP_TRANSFERASES"/>
    <property type="match status" value="1"/>
</dbReference>
<dbReference type="RefSeq" id="WP_005939734.1">
    <property type="nucleotide sequence ID" value="NZ_KB890353.1"/>
</dbReference>
<evidence type="ECO:0000256" key="3">
    <source>
        <dbReference type="ARBA" id="ARBA00023315"/>
    </source>
</evidence>
<evidence type="ECO:0000256" key="2">
    <source>
        <dbReference type="ARBA" id="ARBA00022737"/>
    </source>
</evidence>
<dbReference type="eggNOG" id="COG0110">
    <property type="taxonomic scope" value="Bacteria"/>
</dbReference>
<protein>
    <submittedName>
        <fullName evidence="4">Uncharacterized protein</fullName>
    </submittedName>
</protein>